<dbReference type="Pfam" id="PF11969">
    <property type="entry name" value="DcpS_C"/>
    <property type="match status" value="1"/>
</dbReference>
<gene>
    <name evidence="2" type="ORF">KL933_005215</name>
</gene>
<reference evidence="2" key="1">
    <citation type="journal article" date="2021" name="G3 (Bethesda)">
        <title>Genomic diversity, chromosomal rearrangements, and interspecies hybridization in the ogataea polymorpha species complex.</title>
        <authorList>
            <person name="Hanson S.J."/>
            <person name="Cinneide E.O."/>
            <person name="Salzberg L.I."/>
            <person name="Wolfe K.H."/>
            <person name="McGowan J."/>
            <person name="Fitzpatrick D.A."/>
            <person name="Matlin K."/>
        </authorList>
    </citation>
    <scope>NUCLEOTIDE SEQUENCE</scope>
    <source>
        <strain evidence="2">83-405-1</strain>
    </source>
</reference>
<organism evidence="2 3">
    <name type="scientific">Ogataea haglerorum</name>
    <dbReference type="NCBI Taxonomy" id="1937702"/>
    <lineage>
        <taxon>Eukaryota</taxon>
        <taxon>Fungi</taxon>
        <taxon>Dikarya</taxon>
        <taxon>Ascomycota</taxon>
        <taxon>Saccharomycotina</taxon>
        <taxon>Pichiomycetes</taxon>
        <taxon>Pichiales</taxon>
        <taxon>Pichiaceae</taxon>
        <taxon>Ogataea</taxon>
    </lineage>
</organism>
<dbReference type="GO" id="GO:0003697">
    <property type="term" value="F:single-stranded DNA binding"/>
    <property type="evidence" value="ECO:0007669"/>
    <property type="project" value="TreeGrafter"/>
</dbReference>
<dbReference type="AlphaFoldDB" id="A0AAN6HYA3"/>
<dbReference type="GO" id="GO:0003725">
    <property type="term" value="F:double-stranded RNA binding"/>
    <property type="evidence" value="ECO:0007669"/>
    <property type="project" value="TreeGrafter"/>
</dbReference>
<evidence type="ECO:0000313" key="2">
    <source>
        <dbReference type="EMBL" id="KAG7723893.1"/>
    </source>
</evidence>
<dbReference type="PANTHER" id="PTHR12486:SF4">
    <property type="entry name" value="APRATAXIN"/>
    <property type="match status" value="1"/>
</dbReference>
<sequence length="448" mass="51270">MSFKYEFAKYIRDPGSCPGLLFHDDNALIIRDLYPKSLVHFLVIPTEKTLERPQQAFADDEFRKKMDKYVDKAREMVVSSWPAHYAVPGGQIADYIQVCCHSIPSMANLHIHVMTKDLCIIARYLAPPPNMYLYTSTPGGSGLSDPWSGVSSSNENSPSSSSDSLRYSAATWSSLARRSRETSVMLLSIHSATSGRCFFRSRVVRRPSNCVVSNSVLGYTLVCLRTSLLRSIVRLKDVSCDRITLYWFWRFDQFGSVALAAMLSSSLRRECVSCVSRGRSCSKFCTGTSSKLRDMTKLKEIFNFMAKKQSKLEQLIERYGRRANLERRIRNLDARTNKTISDRKHIEKLRADLSYWQAQETKDEREERPKRDIKLFKNSLYYDEELNPAGITPSGGLEQKGGPRVPGNVQLEYPLPQEERPRFWRIHQVGAYEAGEKRTQLVPTVLRR</sequence>
<name>A0AAN6HYA3_9ASCO</name>
<dbReference type="GO" id="GO:0033699">
    <property type="term" value="F:DNA 5'-adenosine monophosphate hydrolase activity"/>
    <property type="evidence" value="ECO:0007669"/>
    <property type="project" value="TreeGrafter"/>
</dbReference>
<feature type="compositionally biased region" description="Low complexity" evidence="1">
    <location>
        <begin position="148"/>
        <end position="165"/>
    </location>
</feature>
<dbReference type="GO" id="GO:0005634">
    <property type="term" value="C:nucleus"/>
    <property type="evidence" value="ECO:0007669"/>
    <property type="project" value="TreeGrafter"/>
</dbReference>
<dbReference type="GO" id="GO:1990165">
    <property type="term" value="F:single-strand break-containing DNA binding"/>
    <property type="evidence" value="ECO:0007669"/>
    <property type="project" value="TreeGrafter"/>
</dbReference>
<proteinExistence type="predicted"/>
<dbReference type="GO" id="GO:0000012">
    <property type="term" value="P:single strand break repair"/>
    <property type="evidence" value="ECO:0007669"/>
    <property type="project" value="TreeGrafter"/>
</dbReference>
<evidence type="ECO:0000256" key="1">
    <source>
        <dbReference type="SAM" id="MobiDB-lite"/>
    </source>
</evidence>
<evidence type="ECO:0008006" key="4">
    <source>
        <dbReference type="Google" id="ProtNLM"/>
    </source>
</evidence>
<comment type="caution">
    <text evidence="2">The sequence shown here is derived from an EMBL/GenBank/DDBJ whole genome shotgun (WGS) entry which is preliminary data.</text>
</comment>
<dbReference type="PANTHER" id="PTHR12486">
    <property type="entry name" value="APRATAXIN-RELATED"/>
    <property type="match status" value="1"/>
</dbReference>
<dbReference type="GO" id="GO:0030983">
    <property type="term" value="F:mismatched DNA binding"/>
    <property type="evidence" value="ECO:0007669"/>
    <property type="project" value="TreeGrafter"/>
</dbReference>
<accession>A0AAN6HYA3</accession>
<feature type="region of interest" description="Disordered" evidence="1">
    <location>
        <begin position="145"/>
        <end position="165"/>
    </location>
</feature>
<dbReference type="Proteomes" id="UP000738402">
    <property type="component" value="Unassembled WGS sequence"/>
</dbReference>
<dbReference type="EMBL" id="JAHLUH010000021">
    <property type="protein sequence ID" value="KAG7723893.1"/>
    <property type="molecule type" value="Genomic_DNA"/>
</dbReference>
<dbReference type="Gene3D" id="3.30.428.10">
    <property type="entry name" value="HIT-like"/>
    <property type="match status" value="1"/>
</dbReference>
<dbReference type="InterPro" id="IPR036265">
    <property type="entry name" value="HIT-like_sf"/>
</dbReference>
<protein>
    <recommendedName>
        <fullName evidence="4">HIT domain-containing protein</fullName>
    </recommendedName>
</protein>
<dbReference type="SUPFAM" id="SSF54197">
    <property type="entry name" value="HIT-like"/>
    <property type="match status" value="1"/>
</dbReference>
<evidence type="ECO:0000313" key="3">
    <source>
        <dbReference type="Proteomes" id="UP000738402"/>
    </source>
</evidence>